<name>A0A834WSZ4_9FABA</name>
<keyword evidence="2" id="KW-1185">Reference proteome</keyword>
<dbReference type="Proteomes" id="UP000634136">
    <property type="component" value="Unassembled WGS sequence"/>
</dbReference>
<evidence type="ECO:0000313" key="1">
    <source>
        <dbReference type="EMBL" id="KAF7831820.1"/>
    </source>
</evidence>
<organism evidence="1 2">
    <name type="scientific">Senna tora</name>
    <dbReference type="NCBI Taxonomy" id="362788"/>
    <lineage>
        <taxon>Eukaryota</taxon>
        <taxon>Viridiplantae</taxon>
        <taxon>Streptophyta</taxon>
        <taxon>Embryophyta</taxon>
        <taxon>Tracheophyta</taxon>
        <taxon>Spermatophyta</taxon>
        <taxon>Magnoliopsida</taxon>
        <taxon>eudicotyledons</taxon>
        <taxon>Gunneridae</taxon>
        <taxon>Pentapetalae</taxon>
        <taxon>rosids</taxon>
        <taxon>fabids</taxon>
        <taxon>Fabales</taxon>
        <taxon>Fabaceae</taxon>
        <taxon>Caesalpinioideae</taxon>
        <taxon>Cassia clade</taxon>
        <taxon>Senna</taxon>
    </lineage>
</organism>
<dbReference type="OrthoDB" id="1737433at2759"/>
<dbReference type="AlphaFoldDB" id="A0A834WSZ4"/>
<comment type="caution">
    <text evidence="1">The sequence shown here is derived from an EMBL/GenBank/DDBJ whole genome shotgun (WGS) entry which is preliminary data.</text>
</comment>
<proteinExistence type="predicted"/>
<protein>
    <submittedName>
        <fullName evidence="1">Uncharacterized protein</fullName>
    </submittedName>
</protein>
<dbReference type="EMBL" id="JAAIUW010000005">
    <property type="protein sequence ID" value="KAF7831820.1"/>
    <property type="molecule type" value="Genomic_DNA"/>
</dbReference>
<accession>A0A834WSZ4</accession>
<evidence type="ECO:0000313" key="2">
    <source>
        <dbReference type="Proteomes" id="UP000634136"/>
    </source>
</evidence>
<reference evidence="1" key="1">
    <citation type="submission" date="2020-09" db="EMBL/GenBank/DDBJ databases">
        <title>Genome-Enabled Discovery of Anthraquinone Biosynthesis in Senna tora.</title>
        <authorList>
            <person name="Kang S.-H."/>
            <person name="Pandey R.P."/>
            <person name="Lee C.-M."/>
            <person name="Sim J.-S."/>
            <person name="Jeong J.-T."/>
            <person name="Choi B.-S."/>
            <person name="Jung M."/>
            <person name="Ginzburg D."/>
            <person name="Zhao K."/>
            <person name="Won S.Y."/>
            <person name="Oh T.-J."/>
            <person name="Yu Y."/>
            <person name="Kim N.-H."/>
            <person name="Lee O.R."/>
            <person name="Lee T.-H."/>
            <person name="Bashyal P."/>
            <person name="Kim T.-S."/>
            <person name="Lee W.-H."/>
            <person name="Kawkins C."/>
            <person name="Kim C.-K."/>
            <person name="Kim J.S."/>
            <person name="Ahn B.O."/>
            <person name="Rhee S.Y."/>
            <person name="Sohng J.K."/>
        </authorList>
    </citation>
    <scope>NUCLEOTIDE SEQUENCE</scope>
    <source>
        <tissue evidence="1">Leaf</tissue>
    </source>
</reference>
<gene>
    <name evidence="1" type="ORF">G2W53_014153</name>
</gene>
<sequence>MVKQKMQNNVEANFACKEDDYEGLIDITNLDVADFFEHHN</sequence>